<evidence type="ECO:0000259" key="6">
    <source>
        <dbReference type="PROSITE" id="PS51819"/>
    </source>
</evidence>
<feature type="binding site" evidence="5">
    <location>
        <position position="206"/>
    </location>
    <ligand>
        <name>Fe cation</name>
        <dbReference type="ChEBI" id="CHEBI:24875"/>
    </ligand>
</feature>
<gene>
    <name evidence="7" type="ORF">A8926_1963</name>
</gene>
<keyword evidence="3" id="KW-0677">Repeat</keyword>
<dbReference type="Proteomes" id="UP000233786">
    <property type="component" value="Unassembled WGS sequence"/>
</dbReference>
<sequence>MTGTVNHSSQTGQLDDVTFDQMQRLVGLVEHDDSKDPFPVRALDAVVFVVGNATQSALFYQVAFGMELIAYSGPEHGNRDYKAFVLKSGSGRFVLKGAVGPDSPLADHHRRHGDGVVDLALEVLDVDKCVEHARAQGATVLEEPHDVSDEHGTIRTAAIATYGETRHTLLDRSRYTGPYLPGYVAQQGSYVKPANAPKRLFQAVDHCVGNVELGQMDRWVEFYNRVMGFVNMAEFVGDDIATDYSALMSKVVANGNHRVKFPLNEPAVGKRKSQIDEYLEFYRGSGCQHIALATGDIFKTVTAMRAAGVEFLSTPDAYYDDPALRARIGEVRVPIETLKEHGILVDRDEDGYLLQIFTKPIGDRPTVFYELIERHGSLGFGKGNFKALFEAIEREQERRGNL</sequence>
<feature type="domain" description="VOC" evidence="6">
    <location>
        <begin position="42"/>
        <end position="172"/>
    </location>
</feature>
<comment type="caution">
    <text evidence="7">The sequence shown here is derived from an EMBL/GenBank/DDBJ whole genome shotgun (WGS) entry which is preliminary data.</text>
</comment>
<dbReference type="PIRSF" id="PIRSF009283">
    <property type="entry name" value="HPP_dOase"/>
    <property type="match status" value="1"/>
</dbReference>
<dbReference type="InterPro" id="IPR029068">
    <property type="entry name" value="Glyas_Bleomycin-R_OHBP_Dase"/>
</dbReference>
<reference evidence="7" key="1">
    <citation type="submission" date="2017-12" db="EMBL/GenBank/DDBJ databases">
        <title>Sequencing the genomes of 1000 Actinobacteria strains.</title>
        <authorList>
            <person name="Klenk H.-P."/>
        </authorList>
    </citation>
    <scope>NUCLEOTIDE SEQUENCE [LARGE SCALE GENOMIC DNA]</scope>
    <source>
        <strain evidence="7">DSM 44228</strain>
    </source>
</reference>
<dbReference type="InterPro" id="IPR041736">
    <property type="entry name" value="4OHPhenylPyrv_dOase_N"/>
</dbReference>
<dbReference type="STRING" id="994479.GCA_000194155_02111"/>
<evidence type="ECO:0000313" key="7">
    <source>
        <dbReference type="EMBL" id="PKW14353.1"/>
    </source>
</evidence>
<dbReference type="FunFam" id="3.10.180.10:FF:000001">
    <property type="entry name" value="4-hydroxyphenylpyruvate dioxygenase"/>
    <property type="match status" value="1"/>
</dbReference>
<dbReference type="GO" id="GO:0046872">
    <property type="term" value="F:metal ion binding"/>
    <property type="evidence" value="ECO:0007669"/>
    <property type="project" value="UniProtKB-KW"/>
</dbReference>
<comment type="cofactor">
    <cofactor evidence="5">
        <name>Fe cation</name>
        <dbReference type="ChEBI" id="CHEBI:24875"/>
    </cofactor>
    <text evidence="5">Binds 1 Fe cation per subunit.</text>
</comment>
<dbReference type="CDD" id="cd07250">
    <property type="entry name" value="HPPD_C_like"/>
    <property type="match status" value="1"/>
</dbReference>
<protein>
    <submittedName>
        <fullName evidence="7">4-hydroxyphenylpyruvate dioxygenase</fullName>
    </submittedName>
</protein>
<dbReference type="PANTHER" id="PTHR11959:SF1">
    <property type="entry name" value="4-HYDROXYPHENYLPYRUVATE DIOXYGENASE"/>
    <property type="match status" value="1"/>
</dbReference>
<keyword evidence="4 5" id="KW-0408">Iron</keyword>
<dbReference type="Gene3D" id="3.10.180.10">
    <property type="entry name" value="2,3-Dihydroxybiphenyl 1,2-Dioxygenase, domain 1"/>
    <property type="match status" value="2"/>
</dbReference>
<dbReference type="GO" id="GO:0003868">
    <property type="term" value="F:4-hydroxyphenylpyruvate dioxygenase activity"/>
    <property type="evidence" value="ECO:0007669"/>
    <property type="project" value="InterPro"/>
</dbReference>
<feature type="binding site" evidence="5">
    <location>
        <position position="289"/>
    </location>
    <ligand>
        <name>Fe cation</name>
        <dbReference type="ChEBI" id="CHEBI:24875"/>
    </ligand>
</feature>
<keyword evidence="8" id="KW-1185">Reference proteome</keyword>
<dbReference type="CDD" id="cd08342">
    <property type="entry name" value="HPPD_N_like"/>
    <property type="match status" value="1"/>
</dbReference>
<accession>A0A2N3XUI6</accession>
<dbReference type="PANTHER" id="PTHR11959">
    <property type="entry name" value="4-HYDROXYPHENYLPYRUVATE DIOXYGENASE"/>
    <property type="match status" value="1"/>
</dbReference>
<organism evidence="7 8">
    <name type="scientific">Saccharopolyspora spinosa</name>
    <dbReference type="NCBI Taxonomy" id="60894"/>
    <lineage>
        <taxon>Bacteria</taxon>
        <taxon>Bacillati</taxon>
        <taxon>Actinomycetota</taxon>
        <taxon>Actinomycetes</taxon>
        <taxon>Pseudonocardiales</taxon>
        <taxon>Pseudonocardiaceae</taxon>
        <taxon>Saccharopolyspora</taxon>
    </lineage>
</organism>
<evidence type="ECO:0000256" key="3">
    <source>
        <dbReference type="ARBA" id="ARBA00022737"/>
    </source>
</evidence>
<comment type="similarity">
    <text evidence="1">Belongs to the 4HPPD family.</text>
</comment>
<evidence type="ECO:0000256" key="1">
    <source>
        <dbReference type="ARBA" id="ARBA00005877"/>
    </source>
</evidence>
<dbReference type="NCBIfam" id="TIGR01263">
    <property type="entry name" value="4HPPD"/>
    <property type="match status" value="1"/>
</dbReference>
<evidence type="ECO:0000313" key="8">
    <source>
        <dbReference type="Proteomes" id="UP000233786"/>
    </source>
</evidence>
<dbReference type="InterPro" id="IPR005956">
    <property type="entry name" value="4OHPhenylPyrv_dOase"/>
</dbReference>
<evidence type="ECO:0000256" key="2">
    <source>
        <dbReference type="ARBA" id="ARBA00022723"/>
    </source>
</evidence>
<feature type="binding site" evidence="5">
    <location>
        <position position="370"/>
    </location>
    <ligand>
        <name>Fe cation</name>
        <dbReference type="ChEBI" id="CHEBI:24875"/>
    </ligand>
</feature>
<dbReference type="PROSITE" id="PS51819">
    <property type="entry name" value="VOC"/>
    <property type="match status" value="2"/>
</dbReference>
<feature type="domain" description="VOC" evidence="6">
    <location>
        <begin position="203"/>
        <end position="359"/>
    </location>
</feature>
<dbReference type="InterPro" id="IPR041735">
    <property type="entry name" value="4OHPhenylPyrv_dOase_C"/>
</dbReference>
<dbReference type="InterPro" id="IPR004360">
    <property type="entry name" value="Glyas_Fos-R_dOase_dom"/>
</dbReference>
<proteinExistence type="inferred from homology"/>
<dbReference type="EMBL" id="PJNB01000001">
    <property type="protein sequence ID" value="PKW14353.1"/>
    <property type="molecule type" value="Genomic_DNA"/>
</dbReference>
<dbReference type="AlphaFoldDB" id="A0A2N3XUI6"/>
<dbReference type="InterPro" id="IPR037523">
    <property type="entry name" value="VOC_core"/>
</dbReference>
<keyword evidence="7" id="KW-0223">Dioxygenase</keyword>
<dbReference type="SUPFAM" id="SSF54593">
    <property type="entry name" value="Glyoxalase/Bleomycin resistance protein/Dihydroxybiphenyl dioxygenase"/>
    <property type="match status" value="1"/>
</dbReference>
<dbReference type="GO" id="GO:0006572">
    <property type="term" value="P:L-tyrosine catabolic process"/>
    <property type="evidence" value="ECO:0007669"/>
    <property type="project" value="TreeGrafter"/>
</dbReference>
<dbReference type="Pfam" id="PF00903">
    <property type="entry name" value="Glyoxalase"/>
    <property type="match status" value="2"/>
</dbReference>
<keyword evidence="2 5" id="KW-0479">Metal-binding</keyword>
<name>A0A2N3XUI6_SACSN</name>
<keyword evidence="7" id="KW-0560">Oxidoreductase</keyword>
<evidence type="ECO:0000256" key="4">
    <source>
        <dbReference type="ARBA" id="ARBA00023004"/>
    </source>
</evidence>
<evidence type="ECO:0000256" key="5">
    <source>
        <dbReference type="PIRSR" id="PIRSR009283-1"/>
    </source>
</evidence>